<gene>
    <name evidence="1" type="ORF">WCU84_09905</name>
</gene>
<keyword evidence="2" id="KW-1185">Reference proteome</keyword>
<protein>
    <submittedName>
        <fullName evidence="1">Uncharacterized protein</fullName>
    </submittedName>
</protein>
<sequence>MDLNLTACFRVYEKTFNNIATALKINNPDNTYLCAPLTLRTLVIFKLNLILFEYRENLDKKREVLIGRNALTHYLFNKKGITFTEAKNISLNDAVIILWNEINSYKIPDNIINHIRNHSDNYHHTDNDISKFKKDYPSYIDEEWDPNYADEELRK</sequence>
<evidence type="ECO:0000313" key="2">
    <source>
        <dbReference type="Proteomes" id="UP001359469"/>
    </source>
</evidence>
<dbReference type="NCBIfam" id="NF033230">
    <property type="entry name" value="phage_region_01"/>
    <property type="match status" value="1"/>
</dbReference>
<dbReference type="EMBL" id="JBBBOO010000006">
    <property type="protein sequence ID" value="MEI7063970.1"/>
    <property type="molecule type" value="Genomic_DNA"/>
</dbReference>
<dbReference type="RefSeq" id="WP_336729468.1">
    <property type="nucleotide sequence ID" value="NZ_JBBBOO010000006.1"/>
</dbReference>
<comment type="caution">
    <text evidence="1">The sequence shown here is derived from an EMBL/GenBank/DDBJ whole genome shotgun (WGS) entry which is preliminary data.</text>
</comment>
<organism evidence="1 2">
    <name type="scientific">Dickeya chrysanthemi</name>
    <name type="common">Pectobacterium chrysanthemi</name>
    <name type="synonym">Erwinia chrysanthemi</name>
    <dbReference type="NCBI Taxonomy" id="556"/>
    <lineage>
        <taxon>Bacteria</taxon>
        <taxon>Pseudomonadati</taxon>
        <taxon>Pseudomonadota</taxon>
        <taxon>Gammaproteobacteria</taxon>
        <taxon>Enterobacterales</taxon>
        <taxon>Pectobacteriaceae</taxon>
        <taxon>Dickeya</taxon>
    </lineage>
</organism>
<accession>A0ABU8JN58</accession>
<proteinExistence type="predicted"/>
<evidence type="ECO:0000313" key="1">
    <source>
        <dbReference type="EMBL" id="MEI7063970.1"/>
    </source>
</evidence>
<dbReference type="InterPro" id="IPR059241">
    <property type="entry name" value="SfIV_phage_associated"/>
</dbReference>
<reference evidence="1 2" key="1">
    <citation type="submission" date="2024-03" db="EMBL/GenBank/DDBJ databases">
        <title>Analysis of soft rot Pectobacteriaceae population diversity in US potato growing regions between 2016 and 2022.</title>
        <authorList>
            <person name="Ma X."/>
            <person name="Zhang X."/>
            <person name="Stodghill P."/>
            <person name="Rioux R."/>
            <person name="Babler B."/>
            <person name="Shrestha S."/>
            <person name="Babler B."/>
            <person name="Rivedal H."/>
            <person name="Frost K."/>
            <person name="Hao J."/>
            <person name="Secor G."/>
            <person name="Swingle B."/>
        </authorList>
    </citation>
    <scope>NUCLEOTIDE SEQUENCE [LARGE SCALE GENOMIC DNA]</scope>
    <source>
        <strain evidence="1 2">SR64</strain>
    </source>
</reference>
<name>A0ABU8JN58_DICCH</name>
<dbReference type="Proteomes" id="UP001359469">
    <property type="component" value="Unassembled WGS sequence"/>
</dbReference>